<feature type="compositionally biased region" description="Low complexity" evidence="1">
    <location>
        <begin position="24"/>
        <end position="38"/>
    </location>
</feature>
<sequence length="539" mass="58774">MASTRREGRASALRAARTHQGGTPSHSPSESQSTPASSRRPRRIVGTSSLRSKPTSSVNAPTAFDYFNDPDVLSTTPVEEGREDEYIEQLAYAFQYGSDLISFLKSTGLKMPTGYTLDTATADVDFNALLSGLAHVLYPVSYSEAAKLLDLEHDHDFYHVTINEILFSILPHPLRGNALSVYHECARHHPADGRYALQRLRYEVEGVPDADGMRFWTQMRAVVLTEIEDPAPQLALIRRLGDRHQKLKPAYSDADRVMDLWHILSESAKQSPYVAPLYLVVLRELRAGAVFTFARLALRIRLAFRDESPLATLSSSAAPDIPPEGSGYRPKQAPQKPNPSPRSPVAMALRMQKQSAAPLEGKWTSDSPNSMYLKWVGTGFPCTVCFRMWHVTDSHPDTRGACPYVCVEAFANNRHLETSRAATARPPLDASAAALTAPPPAVDPPAPPEEQPTAAAFLSARLSLPAPIAGDAIDTVGSGSLVVPTTDDAAYPLPDDIEEPACYGAVFDDEDDTDWPALRSSPVWLPKINGSVSGEVPQP</sequence>
<comment type="caution">
    <text evidence="2">The sequence shown here is derived from an EMBL/GenBank/DDBJ whole genome shotgun (WGS) entry which is preliminary data.</text>
</comment>
<feature type="region of interest" description="Disordered" evidence="1">
    <location>
        <begin position="313"/>
        <end position="344"/>
    </location>
</feature>
<gene>
    <name evidence="2" type="ORF">CYMTET_43160</name>
</gene>
<organism evidence="2 3">
    <name type="scientific">Cymbomonas tetramitiformis</name>
    <dbReference type="NCBI Taxonomy" id="36881"/>
    <lineage>
        <taxon>Eukaryota</taxon>
        <taxon>Viridiplantae</taxon>
        <taxon>Chlorophyta</taxon>
        <taxon>Pyramimonadophyceae</taxon>
        <taxon>Pyramimonadales</taxon>
        <taxon>Pyramimonadaceae</taxon>
        <taxon>Cymbomonas</taxon>
    </lineage>
</organism>
<dbReference type="Proteomes" id="UP001190700">
    <property type="component" value="Unassembled WGS sequence"/>
</dbReference>
<feature type="region of interest" description="Disordered" evidence="1">
    <location>
        <begin position="1"/>
        <end position="63"/>
    </location>
</feature>
<reference evidence="2 3" key="1">
    <citation type="journal article" date="2015" name="Genome Biol. Evol.">
        <title>Comparative Genomics of a Bacterivorous Green Alga Reveals Evolutionary Causalities and Consequences of Phago-Mixotrophic Mode of Nutrition.</title>
        <authorList>
            <person name="Burns J.A."/>
            <person name="Paasch A."/>
            <person name="Narechania A."/>
            <person name="Kim E."/>
        </authorList>
    </citation>
    <scope>NUCLEOTIDE SEQUENCE [LARGE SCALE GENOMIC DNA]</scope>
    <source>
        <strain evidence="2 3">PLY_AMNH</strain>
    </source>
</reference>
<accession>A0AAE0C403</accession>
<evidence type="ECO:0000313" key="2">
    <source>
        <dbReference type="EMBL" id="KAK3247339.1"/>
    </source>
</evidence>
<dbReference type="AlphaFoldDB" id="A0AAE0C403"/>
<feature type="compositionally biased region" description="Polar residues" evidence="1">
    <location>
        <begin position="46"/>
        <end position="60"/>
    </location>
</feature>
<proteinExistence type="predicted"/>
<dbReference type="EMBL" id="LGRX02029050">
    <property type="protein sequence ID" value="KAK3247339.1"/>
    <property type="molecule type" value="Genomic_DNA"/>
</dbReference>
<protein>
    <submittedName>
        <fullName evidence="2">Uncharacterized protein</fullName>
    </submittedName>
</protein>
<evidence type="ECO:0000256" key="1">
    <source>
        <dbReference type="SAM" id="MobiDB-lite"/>
    </source>
</evidence>
<name>A0AAE0C403_9CHLO</name>
<keyword evidence="3" id="KW-1185">Reference proteome</keyword>
<evidence type="ECO:0000313" key="3">
    <source>
        <dbReference type="Proteomes" id="UP001190700"/>
    </source>
</evidence>